<feature type="region of interest" description="Disordered" evidence="1">
    <location>
        <begin position="33"/>
        <end position="109"/>
    </location>
</feature>
<keyword evidence="3" id="KW-1185">Reference proteome</keyword>
<sequence>MTAGCAQPATAHAAPSEGVVPMAGRRPCAFAFARPSAETPSPAGRGPHGPRCQQGPTCHLARSRAALASQPSSTATHRAPQVAKQPAARTRLLLQSTSGTSHAGQRSPPMKLLDRLRSHRISSPPFLAPPQPQQASSGSSSKHAASSGLFSKSSTSSASSSSPSYHEPLSSPAAASSSRSWISRSTELPASSRDKPLPVPSRPRRDAPPKVPSKSDARPNVATALRDVTRTAVAPIESVSTAAAPLEWLSTSRVASPTSQQASTDTQYAAAPRREDNAASTRSAPSLEASRRYSGEGFLAKASRRLRLSESSTSLPVRSVDSELSAQPAVSPYCLSNGSAHSLSDQSQQSRRRRRLPSGKSSSAVNERTGSAASGQDAEGGRSYPPSAPSAVFAERRRGTSISSRHSSSQPVSPLLKQRDFAGSVSPPPRLQSLPPSAWNGQALMDETMRERPLSRMSSTRRPSTTEGSSSEQMSLSTSGQTSCSTVDLEAPPPAFIAPMLECLGLPPAGLDAHDLDARVDLVCAWVLDPDALANTGPSAAGEGSAAEAPRRRMSFRRRPRRLSEVSTTSRRGPLQSSVREVERLETEMLNHVSRCLGRKAADKEHFSQLRLAEVFQRARVHLGLDGESHFTLFTALETEPCAPALDTRTSMDSTRPEALDTVSTVAAPGNLPLSPPPRRRRRRPQTAPDGALAQDRAGLPRDSGAEAARRRGHFVPTREASLRFSAASPPGTLPPAAFGRQPWVPLSTSGWTVDSPGSPTPSRSGHAPPVSILCNPSAPSGHAAPAIPSQ</sequence>
<feature type="compositionally biased region" description="Basic residues" evidence="1">
    <location>
        <begin position="552"/>
        <end position="561"/>
    </location>
</feature>
<feature type="compositionally biased region" description="Low complexity" evidence="1">
    <location>
        <begin position="537"/>
        <end position="548"/>
    </location>
</feature>
<feature type="compositionally biased region" description="Polar residues" evidence="1">
    <location>
        <begin position="364"/>
        <end position="374"/>
    </location>
</feature>
<feature type="region of interest" description="Disordered" evidence="1">
    <location>
        <begin position="304"/>
        <end position="323"/>
    </location>
</feature>
<feature type="compositionally biased region" description="Low complexity" evidence="1">
    <location>
        <begin position="133"/>
        <end position="185"/>
    </location>
</feature>
<feature type="region of interest" description="Disordered" evidence="1">
    <location>
        <begin position="649"/>
        <end position="791"/>
    </location>
</feature>
<feature type="compositionally biased region" description="Polar residues" evidence="1">
    <location>
        <begin position="93"/>
        <end position="104"/>
    </location>
</feature>
<dbReference type="AlphaFoldDB" id="A0A316ZG70"/>
<feature type="compositionally biased region" description="Low complexity" evidence="1">
    <location>
        <begin position="455"/>
        <end position="466"/>
    </location>
</feature>
<dbReference type="EMBL" id="KZ819285">
    <property type="protein sequence ID" value="PWO00520.1"/>
    <property type="molecule type" value="Genomic_DNA"/>
</dbReference>
<feature type="region of interest" description="Disordered" evidence="1">
    <location>
        <begin position="121"/>
        <end position="224"/>
    </location>
</feature>
<evidence type="ECO:0000256" key="1">
    <source>
        <dbReference type="SAM" id="MobiDB-lite"/>
    </source>
</evidence>
<feature type="region of interest" description="Disordered" evidence="1">
    <location>
        <begin position="535"/>
        <end position="578"/>
    </location>
</feature>
<feature type="compositionally biased region" description="Basic and acidic residues" evidence="1">
    <location>
        <begin position="203"/>
        <end position="217"/>
    </location>
</feature>
<reference evidence="2 3" key="1">
    <citation type="journal article" date="2018" name="Mol. Biol. Evol.">
        <title>Broad Genomic Sampling Reveals a Smut Pathogenic Ancestry of the Fungal Clade Ustilaginomycotina.</title>
        <authorList>
            <person name="Kijpornyongpan T."/>
            <person name="Mondo S.J."/>
            <person name="Barry K."/>
            <person name="Sandor L."/>
            <person name="Lee J."/>
            <person name="Lipzen A."/>
            <person name="Pangilinan J."/>
            <person name="LaButti K."/>
            <person name="Hainaut M."/>
            <person name="Henrissat B."/>
            <person name="Grigoriev I.V."/>
            <person name="Spatafora J.W."/>
            <person name="Aime M.C."/>
        </authorList>
    </citation>
    <scope>NUCLEOTIDE SEQUENCE [LARGE SCALE GENOMIC DNA]</scope>
    <source>
        <strain evidence="2 3">MCA 4186</strain>
    </source>
</reference>
<proteinExistence type="predicted"/>
<dbReference type="GeneID" id="37266925"/>
<gene>
    <name evidence="2" type="ORF">FA09DRAFT_189227</name>
</gene>
<protein>
    <submittedName>
        <fullName evidence="2">Uncharacterized protein</fullName>
    </submittedName>
</protein>
<evidence type="ECO:0000313" key="3">
    <source>
        <dbReference type="Proteomes" id="UP000245946"/>
    </source>
</evidence>
<feature type="compositionally biased region" description="Polar residues" evidence="1">
    <location>
        <begin position="747"/>
        <end position="764"/>
    </location>
</feature>
<feature type="compositionally biased region" description="Polar residues" evidence="1">
    <location>
        <begin position="467"/>
        <end position="486"/>
    </location>
</feature>
<accession>A0A316ZG70</accession>
<feature type="region of interest" description="Disordered" evidence="1">
    <location>
        <begin position="252"/>
        <end position="295"/>
    </location>
</feature>
<feature type="compositionally biased region" description="Polar residues" evidence="1">
    <location>
        <begin position="252"/>
        <end position="267"/>
    </location>
</feature>
<evidence type="ECO:0000313" key="2">
    <source>
        <dbReference type="EMBL" id="PWO00520.1"/>
    </source>
</evidence>
<dbReference type="RefSeq" id="XP_025600798.1">
    <property type="nucleotide sequence ID" value="XM_025739379.1"/>
</dbReference>
<feature type="region of interest" description="Disordered" evidence="1">
    <location>
        <begin position="332"/>
        <end position="390"/>
    </location>
</feature>
<feature type="region of interest" description="Disordered" evidence="1">
    <location>
        <begin position="1"/>
        <end position="21"/>
    </location>
</feature>
<name>A0A316ZG70_9BASI</name>
<organism evidence="2 3">
    <name type="scientific">Tilletiopsis washingtonensis</name>
    <dbReference type="NCBI Taxonomy" id="58919"/>
    <lineage>
        <taxon>Eukaryota</taxon>
        <taxon>Fungi</taxon>
        <taxon>Dikarya</taxon>
        <taxon>Basidiomycota</taxon>
        <taxon>Ustilaginomycotina</taxon>
        <taxon>Exobasidiomycetes</taxon>
        <taxon>Entylomatales</taxon>
        <taxon>Entylomatales incertae sedis</taxon>
        <taxon>Tilletiopsis</taxon>
    </lineage>
</organism>
<feature type="compositionally biased region" description="Polar residues" evidence="1">
    <location>
        <begin position="565"/>
        <end position="578"/>
    </location>
</feature>
<dbReference type="Proteomes" id="UP000245946">
    <property type="component" value="Unassembled WGS sequence"/>
</dbReference>
<feature type="region of interest" description="Disordered" evidence="1">
    <location>
        <begin position="419"/>
        <end position="487"/>
    </location>
</feature>